<dbReference type="EMBL" id="QQBH01000078">
    <property type="protein sequence ID" value="RDD83836.1"/>
    <property type="molecule type" value="Genomic_DNA"/>
</dbReference>
<feature type="non-terminal residue" evidence="1">
    <location>
        <position position="100"/>
    </location>
</feature>
<evidence type="ECO:0000313" key="1">
    <source>
        <dbReference type="EMBL" id="RDD83836.1"/>
    </source>
</evidence>
<comment type="caution">
    <text evidence="1">The sequence shown here is derived from an EMBL/GenBank/DDBJ whole genome shotgun (WGS) entry which is preliminary data.</text>
</comment>
<gene>
    <name evidence="1" type="ORF">DVZ84_38470</name>
</gene>
<evidence type="ECO:0000313" key="2">
    <source>
        <dbReference type="Proteomes" id="UP000253742"/>
    </source>
</evidence>
<accession>A0A369UT25</accession>
<reference evidence="1 2" key="1">
    <citation type="submission" date="2018-07" db="EMBL/GenBank/DDBJ databases">
        <title>Genome guided investigation of antibiotics producing actinomycetales strain isolated from a Macau mangrove ecosystem.</title>
        <authorList>
            <person name="Hu D."/>
        </authorList>
    </citation>
    <scope>NUCLEOTIDE SEQUENCE [LARGE SCALE GENOMIC DNA]</scope>
    <source>
        <strain evidence="1 2">2297</strain>
    </source>
</reference>
<dbReference type="AlphaFoldDB" id="A0A369UT25"/>
<dbReference type="Proteomes" id="UP000253742">
    <property type="component" value="Unassembled WGS sequence"/>
</dbReference>
<name>A0A369UT25_9ACTN</name>
<sequence length="100" mass="10384">MLKTALRNVLAHKARLLMTVLAVLLGTAFVAGTLVFTSTLSSAYEKSAVRGAQNVDVAVRLEEDSQNAAGKGVLTASTVRRLSELPGVRNANGTVTGDTA</sequence>
<proteinExistence type="predicted"/>
<protein>
    <submittedName>
        <fullName evidence="1">ABC transporter</fullName>
    </submittedName>
</protein>
<organism evidence="1 2">
    <name type="scientific">Streptomyces parvulus</name>
    <dbReference type="NCBI Taxonomy" id="146923"/>
    <lineage>
        <taxon>Bacteria</taxon>
        <taxon>Bacillati</taxon>
        <taxon>Actinomycetota</taxon>
        <taxon>Actinomycetes</taxon>
        <taxon>Kitasatosporales</taxon>
        <taxon>Streptomycetaceae</taxon>
        <taxon>Streptomyces</taxon>
    </lineage>
</organism>